<reference evidence="3 4" key="1">
    <citation type="submission" date="2019-05" db="EMBL/GenBank/DDBJ databases">
        <title>Emergence of the Ug99 lineage of the wheat stem rust pathogen through somatic hybridization.</title>
        <authorList>
            <person name="Li F."/>
            <person name="Upadhyaya N.M."/>
            <person name="Sperschneider J."/>
            <person name="Matny O."/>
            <person name="Nguyen-Phuc H."/>
            <person name="Mago R."/>
            <person name="Raley C."/>
            <person name="Miller M.E."/>
            <person name="Silverstein K.A.T."/>
            <person name="Henningsen E."/>
            <person name="Hirsch C.D."/>
            <person name="Visser B."/>
            <person name="Pretorius Z.A."/>
            <person name="Steffenson B.J."/>
            <person name="Schwessinger B."/>
            <person name="Dodds P.N."/>
            <person name="Figueroa M."/>
        </authorList>
    </citation>
    <scope>NUCLEOTIDE SEQUENCE [LARGE SCALE GENOMIC DNA]</scope>
    <source>
        <strain evidence="1">21-0</strain>
        <strain evidence="2 4">Ug99</strain>
    </source>
</reference>
<dbReference type="EMBL" id="VDEP01000203">
    <property type="protein sequence ID" value="KAA1124631.1"/>
    <property type="molecule type" value="Genomic_DNA"/>
</dbReference>
<proteinExistence type="predicted"/>
<evidence type="ECO:0000313" key="2">
    <source>
        <dbReference type="EMBL" id="KAA1124631.1"/>
    </source>
</evidence>
<comment type="caution">
    <text evidence="1">The sequence shown here is derived from an EMBL/GenBank/DDBJ whole genome shotgun (WGS) entry which is preliminary data.</text>
</comment>
<evidence type="ECO:0000313" key="1">
    <source>
        <dbReference type="EMBL" id="KAA1107575.1"/>
    </source>
</evidence>
<organism evidence="1 3">
    <name type="scientific">Puccinia graminis f. sp. tritici</name>
    <dbReference type="NCBI Taxonomy" id="56615"/>
    <lineage>
        <taxon>Eukaryota</taxon>
        <taxon>Fungi</taxon>
        <taxon>Dikarya</taxon>
        <taxon>Basidiomycota</taxon>
        <taxon>Pucciniomycotina</taxon>
        <taxon>Pucciniomycetes</taxon>
        <taxon>Pucciniales</taxon>
        <taxon>Pucciniaceae</taxon>
        <taxon>Puccinia</taxon>
    </lineage>
</organism>
<dbReference type="Proteomes" id="UP000324748">
    <property type="component" value="Unassembled WGS sequence"/>
</dbReference>
<keyword evidence="3" id="KW-1185">Reference proteome</keyword>
<protein>
    <submittedName>
        <fullName evidence="1">Uncharacterized protein</fullName>
    </submittedName>
</protein>
<gene>
    <name evidence="1" type="ORF">PGT21_018566</name>
    <name evidence="2" type="ORF">PGTUg99_024825</name>
</gene>
<dbReference type="Proteomes" id="UP000325313">
    <property type="component" value="Unassembled WGS sequence"/>
</dbReference>
<evidence type="ECO:0000313" key="4">
    <source>
        <dbReference type="Proteomes" id="UP000325313"/>
    </source>
</evidence>
<dbReference type="AlphaFoldDB" id="A0A5B0Q2Z1"/>
<sequence>MDETCNTEAEIEPSQMFWKYYSSQALKWIPTKVSQKASLGAHALSKQLLQSEMKPPLKKSLQAMHDSNGILIPFTYNLLLKGLSIGNWRRIKEVWEIFWGYWVQLQNDTSDQEILRSFVWISDYISETANPMLFESYWNNKTQSSHIISTNCHAAMIRMLSAGKLFHMQLTPDVFKACKGIVKSCLHENSIIHLKDLNPFKQLEIHHFVLEKFREISLSITSKVPPEILSCFQNLYERRGSSSYTEYMTNIMFHGKKITGYRLRKKLPKGFALRFDEILAEEKTSGSYIGYSPKEIKQHNFPEVFIQKMERYVGKPEQNTHGEYKFLPARIREFLFEIDDQENR</sequence>
<dbReference type="OrthoDB" id="2508371at2759"/>
<name>A0A5B0Q2Z1_PUCGR</name>
<accession>A0A5B0Q2Z1</accession>
<evidence type="ECO:0000313" key="3">
    <source>
        <dbReference type="Proteomes" id="UP000324748"/>
    </source>
</evidence>
<dbReference type="EMBL" id="VSWC01000029">
    <property type="protein sequence ID" value="KAA1107575.1"/>
    <property type="molecule type" value="Genomic_DNA"/>
</dbReference>